<dbReference type="RefSeq" id="WP_344900768.1">
    <property type="nucleotide sequence ID" value="NZ_BAABAS010000018.1"/>
</dbReference>
<dbReference type="EMBL" id="BAABAS010000018">
    <property type="protein sequence ID" value="GAA4237630.1"/>
    <property type="molecule type" value="Genomic_DNA"/>
</dbReference>
<gene>
    <name evidence="1" type="ORF">GCM10022254_50250</name>
</gene>
<proteinExistence type="predicted"/>
<name>A0ABP8CD76_9ACTN</name>
<sequence length="66" mass="7364">MSVQDPRLVPLTFREAYQAARLSPRTVRLLDRPGLTDAHHDRLGRLVPLHRAGRLQAEAKARGNAA</sequence>
<evidence type="ECO:0000313" key="2">
    <source>
        <dbReference type="Proteomes" id="UP001501710"/>
    </source>
</evidence>
<organism evidence="1 2">
    <name type="scientific">Actinomadura meridiana</name>
    <dbReference type="NCBI Taxonomy" id="559626"/>
    <lineage>
        <taxon>Bacteria</taxon>
        <taxon>Bacillati</taxon>
        <taxon>Actinomycetota</taxon>
        <taxon>Actinomycetes</taxon>
        <taxon>Streptosporangiales</taxon>
        <taxon>Thermomonosporaceae</taxon>
        <taxon>Actinomadura</taxon>
    </lineage>
</organism>
<accession>A0ABP8CD76</accession>
<keyword evidence="2" id="KW-1185">Reference proteome</keyword>
<protein>
    <submittedName>
        <fullName evidence="1">Uncharacterized protein</fullName>
    </submittedName>
</protein>
<dbReference type="Proteomes" id="UP001501710">
    <property type="component" value="Unassembled WGS sequence"/>
</dbReference>
<reference evidence="2" key="1">
    <citation type="journal article" date="2019" name="Int. J. Syst. Evol. Microbiol.">
        <title>The Global Catalogue of Microorganisms (GCM) 10K type strain sequencing project: providing services to taxonomists for standard genome sequencing and annotation.</title>
        <authorList>
            <consortium name="The Broad Institute Genomics Platform"/>
            <consortium name="The Broad Institute Genome Sequencing Center for Infectious Disease"/>
            <person name="Wu L."/>
            <person name="Ma J."/>
        </authorList>
    </citation>
    <scope>NUCLEOTIDE SEQUENCE [LARGE SCALE GENOMIC DNA]</scope>
    <source>
        <strain evidence="2">JCM 17440</strain>
    </source>
</reference>
<evidence type="ECO:0000313" key="1">
    <source>
        <dbReference type="EMBL" id="GAA4237630.1"/>
    </source>
</evidence>
<comment type="caution">
    <text evidence="1">The sequence shown here is derived from an EMBL/GenBank/DDBJ whole genome shotgun (WGS) entry which is preliminary data.</text>
</comment>